<dbReference type="EMBL" id="QBMC01000047">
    <property type="protein sequence ID" value="PZO19059.1"/>
    <property type="molecule type" value="Genomic_DNA"/>
</dbReference>
<organism evidence="1 2">
    <name type="scientific">Leptolyngbya foveolarum</name>
    <dbReference type="NCBI Taxonomy" id="47253"/>
    <lineage>
        <taxon>Bacteria</taxon>
        <taxon>Bacillati</taxon>
        <taxon>Cyanobacteriota</taxon>
        <taxon>Cyanophyceae</taxon>
        <taxon>Leptolyngbyales</taxon>
        <taxon>Leptolyngbyaceae</taxon>
        <taxon>Leptolyngbya group</taxon>
        <taxon>Leptolyngbya</taxon>
    </lineage>
</organism>
<sequence length="93" mass="10040">MTISPLAYDVVVSAPDPLPTDLIEARYDAKTNEIVVMFGDSKVARIPVGEFEELAVATAVDYESLDGTRAGVTCITEAVDFAVSADWWRSQAT</sequence>
<reference evidence="1 2" key="2">
    <citation type="submission" date="2018-06" db="EMBL/GenBank/DDBJ databases">
        <title>Metagenomic assembly of (sub)arctic Cyanobacteria and their associated microbiome from non-axenic cultures.</title>
        <authorList>
            <person name="Baurain D."/>
        </authorList>
    </citation>
    <scope>NUCLEOTIDE SEQUENCE [LARGE SCALE GENOMIC DNA]</scope>
    <source>
        <strain evidence="1">ULC129bin1</strain>
    </source>
</reference>
<protein>
    <submittedName>
        <fullName evidence="1">Uncharacterized protein</fullName>
    </submittedName>
</protein>
<evidence type="ECO:0000313" key="2">
    <source>
        <dbReference type="Proteomes" id="UP000249354"/>
    </source>
</evidence>
<evidence type="ECO:0000313" key="1">
    <source>
        <dbReference type="EMBL" id="PZO19059.1"/>
    </source>
</evidence>
<dbReference type="AlphaFoldDB" id="A0A2W4UPX9"/>
<reference evidence="2" key="1">
    <citation type="submission" date="2018-04" db="EMBL/GenBank/DDBJ databases">
        <authorList>
            <person name="Cornet L."/>
        </authorList>
    </citation>
    <scope>NUCLEOTIDE SEQUENCE [LARGE SCALE GENOMIC DNA]</scope>
</reference>
<proteinExistence type="predicted"/>
<accession>A0A2W4UPX9</accession>
<gene>
    <name evidence="1" type="ORF">DCF25_08955</name>
</gene>
<comment type="caution">
    <text evidence="1">The sequence shown here is derived from an EMBL/GenBank/DDBJ whole genome shotgun (WGS) entry which is preliminary data.</text>
</comment>
<name>A0A2W4UPX9_9CYAN</name>
<dbReference type="Proteomes" id="UP000249354">
    <property type="component" value="Unassembled WGS sequence"/>
</dbReference>